<gene>
    <name evidence="2" type="ORF">BED41_07175</name>
</gene>
<keyword evidence="3" id="KW-1185">Reference proteome</keyword>
<evidence type="ECO:0000313" key="3">
    <source>
        <dbReference type="Proteomes" id="UP000093044"/>
    </source>
</evidence>
<sequence length="136" mass="14336">MVNGLPKMMSLIIMSALLLGAASAACACAPQIQKGTEKGATAVKGDALVLVRLPDEVRASSDRNVLFAALCGEIAKAAGAEVVYVSPIYEDSLSGTAHFKSSLETAEIIERLKKDKRVIGVSPNHIIRISSQSKVR</sequence>
<dbReference type="Proteomes" id="UP000093044">
    <property type="component" value="Chromosome"/>
</dbReference>
<evidence type="ECO:0000256" key="1">
    <source>
        <dbReference type="SAM" id="SignalP"/>
    </source>
</evidence>
<feature type="signal peptide" evidence="1">
    <location>
        <begin position="1"/>
        <end position="24"/>
    </location>
</feature>
<proteinExistence type="predicted"/>
<protein>
    <recommendedName>
        <fullName evidence="4">CN hydrolase domain-containing protein</fullName>
    </recommendedName>
</protein>
<dbReference type="RefSeq" id="WP_066744422.1">
    <property type="nucleotide sequence ID" value="NZ_CP016757.1"/>
</dbReference>
<evidence type="ECO:0008006" key="4">
    <source>
        <dbReference type="Google" id="ProtNLM"/>
    </source>
</evidence>
<reference evidence="2" key="1">
    <citation type="submission" date="2016-08" db="EMBL/GenBank/DDBJ databases">
        <title>Complete genome of Cloacibacillus porcorum.</title>
        <authorList>
            <person name="Looft T."/>
            <person name="Bayles D.O."/>
            <person name="Alt D.P."/>
        </authorList>
    </citation>
    <scope>NUCLEOTIDE SEQUENCE [LARGE SCALE GENOMIC DNA]</scope>
    <source>
        <strain evidence="2">CL-84</strain>
    </source>
</reference>
<keyword evidence="1" id="KW-0732">Signal</keyword>
<dbReference type="GeneID" id="83057631"/>
<dbReference type="EMBL" id="CP016757">
    <property type="protein sequence ID" value="ANZ44875.1"/>
    <property type="molecule type" value="Genomic_DNA"/>
</dbReference>
<dbReference type="PROSITE" id="PS51257">
    <property type="entry name" value="PROKAR_LIPOPROTEIN"/>
    <property type="match status" value="1"/>
</dbReference>
<feature type="chain" id="PRO_5008538920" description="CN hydrolase domain-containing protein" evidence="1">
    <location>
        <begin position="25"/>
        <end position="136"/>
    </location>
</feature>
<dbReference type="OrthoDB" id="6225at2"/>
<name>A0A1B2I4H5_9BACT</name>
<organism evidence="2 3">
    <name type="scientific">Cloacibacillus porcorum</name>
    <dbReference type="NCBI Taxonomy" id="1197717"/>
    <lineage>
        <taxon>Bacteria</taxon>
        <taxon>Thermotogati</taxon>
        <taxon>Synergistota</taxon>
        <taxon>Synergistia</taxon>
        <taxon>Synergistales</taxon>
        <taxon>Synergistaceae</taxon>
        <taxon>Cloacibacillus</taxon>
    </lineage>
</organism>
<evidence type="ECO:0000313" key="2">
    <source>
        <dbReference type="EMBL" id="ANZ44875.1"/>
    </source>
</evidence>
<dbReference type="AlphaFoldDB" id="A0A1B2I4H5"/>
<dbReference type="KEGG" id="cpor:BED41_07175"/>
<accession>A0A1B2I4H5</accession>